<reference evidence="6" key="1">
    <citation type="journal article" date="2017" name="Cell">
        <title>Insights into land plant evolution garnered from the Marchantia polymorpha genome.</title>
        <authorList>
            <person name="Bowman J.L."/>
            <person name="Kohchi T."/>
            <person name="Yamato K.T."/>
            <person name="Jenkins J."/>
            <person name="Shu S."/>
            <person name="Ishizaki K."/>
            <person name="Yamaoka S."/>
            <person name="Nishihama R."/>
            <person name="Nakamura Y."/>
            <person name="Berger F."/>
            <person name="Adam C."/>
            <person name="Aki S.S."/>
            <person name="Althoff F."/>
            <person name="Araki T."/>
            <person name="Arteaga-Vazquez M.A."/>
            <person name="Balasubrmanian S."/>
            <person name="Barry K."/>
            <person name="Bauer D."/>
            <person name="Boehm C.R."/>
            <person name="Briginshaw L."/>
            <person name="Caballero-Perez J."/>
            <person name="Catarino B."/>
            <person name="Chen F."/>
            <person name="Chiyoda S."/>
            <person name="Chovatia M."/>
            <person name="Davies K.M."/>
            <person name="Delmans M."/>
            <person name="Demura T."/>
            <person name="Dierschke T."/>
            <person name="Dolan L."/>
            <person name="Dorantes-Acosta A.E."/>
            <person name="Eklund D.M."/>
            <person name="Florent S.N."/>
            <person name="Flores-Sandoval E."/>
            <person name="Fujiyama A."/>
            <person name="Fukuzawa H."/>
            <person name="Galik B."/>
            <person name="Grimanelli D."/>
            <person name="Grimwood J."/>
            <person name="Grossniklaus U."/>
            <person name="Hamada T."/>
            <person name="Haseloff J."/>
            <person name="Hetherington A.J."/>
            <person name="Higo A."/>
            <person name="Hirakawa Y."/>
            <person name="Hundley H.N."/>
            <person name="Ikeda Y."/>
            <person name="Inoue K."/>
            <person name="Inoue S.I."/>
            <person name="Ishida S."/>
            <person name="Jia Q."/>
            <person name="Kakita M."/>
            <person name="Kanazawa T."/>
            <person name="Kawai Y."/>
            <person name="Kawashima T."/>
            <person name="Kennedy M."/>
            <person name="Kinose K."/>
            <person name="Kinoshita T."/>
            <person name="Kohara Y."/>
            <person name="Koide E."/>
            <person name="Komatsu K."/>
            <person name="Kopischke S."/>
            <person name="Kubo M."/>
            <person name="Kyozuka J."/>
            <person name="Lagercrantz U."/>
            <person name="Lin S.S."/>
            <person name="Lindquist E."/>
            <person name="Lipzen A.M."/>
            <person name="Lu C.W."/>
            <person name="De Luna E."/>
            <person name="Martienssen R.A."/>
            <person name="Minamino N."/>
            <person name="Mizutani M."/>
            <person name="Mizutani M."/>
            <person name="Mochizuki N."/>
            <person name="Monte I."/>
            <person name="Mosher R."/>
            <person name="Nagasaki H."/>
            <person name="Nakagami H."/>
            <person name="Naramoto S."/>
            <person name="Nishitani K."/>
            <person name="Ohtani M."/>
            <person name="Okamoto T."/>
            <person name="Okumura M."/>
            <person name="Phillips J."/>
            <person name="Pollak B."/>
            <person name="Reinders A."/>
            <person name="Rovekamp M."/>
            <person name="Sano R."/>
            <person name="Sawa S."/>
            <person name="Schmid M.W."/>
            <person name="Shirakawa M."/>
            <person name="Solano R."/>
            <person name="Spunde A."/>
            <person name="Suetsugu N."/>
            <person name="Sugano S."/>
            <person name="Sugiyama A."/>
            <person name="Sun R."/>
            <person name="Suzuki Y."/>
            <person name="Takenaka M."/>
            <person name="Takezawa D."/>
            <person name="Tomogane H."/>
            <person name="Tsuzuki M."/>
            <person name="Ueda T."/>
            <person name="Umeda M."/>
            <person name="Ward J.M."/>
            <person name="Watanabe Y."/>
            <person name="Yazaki K."/>
            <person name="Yokoyama R."/>
            <person name="Yoshitake Y."/>
            <person name="Yotsui I."/>
            <person name="Zachgo S."/>
            <person name="Schmutz J."/>
        </authorList>
    </citation>
    <scope>NUCLEOTIDE SEQUENCE [LARGE SCALE GENOMIC DNA]</scope>
    <source>
        <strain evidence="6">Tak-1</strain>
    </source>
</reference>
<dbReference type="GO" id="GO:0000956">
    <property type="term" value="P:nuclear-transcribed mRNA catabolic process"/>
    <property type="evidence" value="ECO:0000318"/>
    <property type="project" value="GO_Central"/>
</dbReference>
<keyword evidence="2" id="KW-0540">Nuclease</keyword>
<evidence type="ECO:0000313" key="5">
    <source>
        <dbReference type="EMBL" id="PTQ36603.1"/>
    </source>
</evidence>
<keyword evidence="2" id="KW-0694">RNA-binding</keyword>
<evidence type="ECO:0000256" key="1">
    <source>
        <dbReference type="ARBA" id="ARBA00006562"/>
    </source>
</evidence>
<protein>
    <recommendedName>
        <fullName evidence="2">Decapping nuclease</fullName>
        <ecNumber evidence="2">3.6.1.-</ecNumber>
    </recommendedName>
</protein>
<dbReference type="GO" id="GO:0000166">
    <property type="term" value="F:nucleotide binding"/>
    <property type="evidence" value="ECO:0007669"/>
    <property type="project" value="UniProtKB-KW"/>
</dbReference>
<comment type="function">
    <text evidence="2">Decapping enzyme for NAD-capped RNAs: specifically hydrolyzes the nicotinamide adenine dinucleotide (NAD) cap from a subset of RNAs by removing the entire NAD moiety from the 5'-end of an NAD-capped RNA.</text>
</comment>
<dbReference type="OMA" id="RCYWGYA"/>
<dbReference type="EC" id="3.6.1.-" evidence="2"/>
<dbReference type="OrthoDB" id="5853397at2759"/>
<dbReference type="GO" id="GO:0003723">
    <property type="term" value="F:RNA binding"/>
    <property type="evidence" value="ECO:0007669"/>
    <property type="project" value="UniProtKB-KW"/>
</dbReference>
<feature type="domain" description="RAI1-like" evidence="4">
    <location>
        <begin position="188"/>
        <end position="500"/>
    </location>
</feature>
<keyword evidence="2" id="KW-0539">Nucleus</keyword>
<dbReference type="GO" id="GO:0004534">
    <property type="term" value="F:5'-3' RNA exonuclease activity"/>
    <property type="evidence" value="ECO:0007669"/>
    <property type="project" value="EnsemblPlants"/>
</dbReference>
<dbReference type="GO" id="GO:0000175">
    <property type="term" value="F:3'-5'-RNA exonuclease activity"/>
    <property type="evidence" value="ECO:0007669"/>
    <property type="project" value="EnsemblPlants"/>
</dbReference>
<dbReference type="PANTHER" id="PTHR12395">
    <property type="entry name" value="DOM-3 RELATED"/>
    <property type="match status" value="1"/>
</dbReference>
<dbReference type="InterPro" id="IPR039039">
    <property type="entry name" value="RAI1-like_fam"/>
</dbReference>
<evidence type="ECO:0000256" key="3">
    <source>
        <dbReference type="SAM" id="MobiDB-lite"/>
    </source>
</evidence>
<accession>A0A2R6WS23</accession>
<feature type="compositionally biased region" description="Gly residues" evidence="3">
    <location>
        <begin position="130"/>
        <end position="140"/>
    </location>
</feature>
<dbReference type="InterPro" id="IPR013961">
    <property type="entry name" value="RAI1"/>
</dbReference>
<dbReference type="GO" id="GO:0005829">
    <property type="term" value="C:cytosol"/>
    <property type="evidence" value="ECO:0000318"/>
    <property type="project" value="GO_Central"/>
</dbReference>
<feature type="region of interest" description="Disordered" evidence="3">
    <location>
        <begin position="1"/>
        <end position="157"/>
    </location>
</feature>
<feature type="compositionally biased region" description="Acidic residues" evidence="3">
    <location>
        <begin position="1"/>
        <end position="62"/>
    </location>
</feature>
<dbReference type="PANTHER" id="PTHR12395:SF9">
    <property type="entry name" value="DECAPPING AND EXORIBONUCLEASE PROTEIN"/>
    <property type="match status" value="1"/>
</dbReference>
<feature type="compositionally biased region" description="Basic and acidic residues" evidence="3">
    <location>
        <begin position="118"/>
        <end position="129"/>
    </location>
</feature>
<dbReference type="Gramene" id="Mp7g04970.1">
    <property type="protein sequence ID" value="Mp7g04970.1.cds"/>
    <property type="gene ID" value="Mp7g04970"/>
</dbReference>
<dbReference type="GO" id="GO:0034353">
    <property type="term" value="F:mRNA 5'-diphosphatase activity"/>
    <property type="evidence" value="ECO:0000318"/>
    <property type="project" value="GO_Central"/>
</dbReference>
<dbReference type="EMBL" id="KZ772734">
    <property type="protein sequence ID" value="PTQ36603.1"/>
    <property type="molecule type" value="Genomic_DNA"/>
</dbReference>
<evidence type="ECO:0000256" key="2">
    <source>
        <dbReference type="RuleBase" id="RU367113"/>
    </source>
</evidence>
<gene>
    <name evidence="5" type="ORF">MARPO_0062s0029</name>
</gene>
<name>A0A2R6WS23_MARPO</name>
<feature type="compositionally biased region" description="Gly residues" evidence="3">
    <location>
        <begin position="148"/>
        <end position="157"/>
    </location>
</feature>
<evidence type="ECO:0000313" key="6">
    <source>
        <dbReference type="Proteomes" id="UP000244005"/>
    </source>
</evidence>
<keyword evidence="2" id="KW-0479">Metal-binding</keyword>
<sequence>MRATNEDEEDVEVEDDDEEEEEEEEVEEDVDIDEEIIEVEEDYNQPEEEEEEKDLFDSDDEDYAKTKAVSALKPPRLPPPISFPKRQDYHEASGGGGGGGGGGRHGGGRLGGGRGGRHGGDRGGDRDRYGGGGYGGGGGPRHMRHNNSGGGAPGGGRRFVNENLVAEMKLGATGHNDANLRNKCPQVQEPSELACYSRMRDGSVHMDDRGLRRFRQDVLNEYGADLNEGFESFVEKTEDNDGSGFGDLLACLRKNGPPLDNIHFVTFRNNLNKILGTAYNRSDSWEMGVHKRRNTVYLFVRKTPEHNQSEQQRKCSYWGYSFERLATEQRSSSKSANGASKRGANEEIVVDANVEYCAVIRTKIGPHRFVMGAEMDCYDIGRDGKKTYIELKTNRELDARTIDRFEREKLLKFWIQSFLAGVPRIVCGFRDDDGRIVRTEMMSTKEITQRVKVKHYWEGGVCLAFADQVFCWLYGSVKENEDYLLRFLPNANRLELLRSDSCPEVITKHLEELP</sequence>
<keyword evidence="2" id="KW-0547">Nucleotide-binding</keyword>
<comment type="cofactor">
    <cofactor evidence="2">
        <name>a divalent metal cation</name>
        <dbReference type="ChEBI" id="CHEBI:60240"/>
    </cofactor>
</comment>
<organism evidence="5 6">
    <name type="scientific">Marchantia polymorpha</name>
    <name type="common">Common liverwort</name>
    <name type="synonym">Marchantia aquatica</name>
    <dbReference type="NCBI Taxonomy" id="3197"/>
    <lineage>
        <taxon>Eukaryota</taxon>
        <taxon>Viridiplantae</taxon>
        <taxon>Streptophyta</taxon>
        <taxon>Embryophyta</taxon>
        <taxon>Marchantiophyta</taxon>
        <taxon>Marchantiopsida</taxon>
        <taxon>Marchantiidae</taxon>
        <taxon>Marchantiales</taxon>
        <taxon>Marchantiaceae</taxon>
        <taxon>Marchantia</taxon>
    </lineage>
</organism>
<dbReference type="Proteomes" id="UP000244005">
    <property type="component" value="Unassembled WGS sequence"/>
</dbReference>
<feature type="compositionally biased region" description="Gly residues" evidence="3">
    <location>
        <begin position="93"/>
        <end position="114"/>
    </location>
</feature>
<keyword evidence="2" id="KW-0378">Hydrolase</keyword>
<evidence type="ECO:0000259" key="4">
    <source>
        <dbReference type="Pfam" id="PF08652"/>
    </source>
</evidence>
<dbReference type="GO" id="GO:0046872">
    <property type="term" value="F:metal ion binding"/>
    <property type="evidence" value="ECO:0007669"/>
    <property type="project" value="UniProtKB-KW"/>
</dbReference>
<dbReference type="Pfam" id="PF08652">
    <property type="entry name" value="RAI1"/>
    <property type="match status" value="1"/>
</dbReference>
<keyword evidence="6" id="KW-1185">Reference proteome</keyword>
<dbReference type="AlphaFoldDB" id="A0A2R6WS23"/>
<comment type="subcellular location">
    <subcellularLocation>
        <location evidence="2">Nucleus</location>
    </subcellularLocation>
</comment>
<comment type="similarity">
    <text evidence="1 2">Belongs to the DXO/Dom3Z family.</text>
</comment>
<dbReference type="GO" id="GO:0005634">
    <property type="term" value="C:nucleus"/>
    <property type="evidence" value="ECO:0000318"/>
    <property type="project" value="GO_Central"/>
</dbReference>
<dbReference type="GO" id="GO:0110155">
    <property type="term" value="P:NAD-cap decapping"/>
    <property type="evidence" value="ECO:0000318"/>
    <property type="project" value="GO_Central"/>
</dbReference>
<proteinExistence type="inferred from homology"/>